<dbReference type="EMBL" id="CP000431">
    <property type="protein sequence ID" value="ABG92216.1"/>
    <property type="molecule type" value="Genomic_DNA"/>
</dbReference>
<gene>
    <name evidence="1" type="ordered locus">RHA1_ro00380</name>
</gene>
<accession>Q0SJS0</accession>
<evidence type="ECO:0000313" key="1">
    <source>
        <dbReference type="EMBL" id="ABG92216.1"/>
    </source>
</evidence>
<dbReference type="AlphaFoldDB" id="Q0SJS0"/>
<dbReference type="KEGG" id="rha:RHA1_ro00380"/>
<name>Q0SJS0_RHOJR</name>
<organism evidence="1 2">
    <name type="scientific">Rhodococcus jostii (strain RHA1)</name>
    <dbReference type="NCBI Taxonomy" id="101510"/>
    <lineage>
        <taxon>Bacteria</taxon>
        <taxon>Bacillati</taxon>
        <taxon>Actinomycetota</taxon>
        <taxon>Actinomycetes</taxon>
        <taxon>Mycobacteriales</taxon>
        <taxon>Nocardiaceae</taxon>
        <taxon>Rhodococcus</taxon>
    </lineage>
</organism>
<protein>
    <submittedName>
        <fullName evidence="1">Uncharacterized protein</fullName>
    </submittedName>
</protein>
<reference evidence="2" key="1">
    <citation type="journal article" date="2006" name="Proc. Natl. Acad. Sci. U.S.A.">
        <title>The complete genome of Rhodococcus sp. RHA1 provides insights into a catabolic powerhouse.</title>
        <authorList>
            <person name="McLeod M.P."/>
            <person name="Warren R.L."/>
            <person name="Hsiao W.W.L."/>
            <person name="Araki N."/>
            <person name="Myhre M."/>
            <person name="Fernandes C."/>
            <person name="Miyazawa D."/>
            <person name="Wong W."/>
            <person name="Lillquist A.L."/>
            <person name="Wang D."/>
            <person name="Dosanjh M."/>
            <person name="Hara H."/>
            <person name="Petrescu A."/>
            <person name="Morin R.D."/>
            <person name="Yang G."/>
            <person name="Stott J.M."/>
            <person name="Schein J.E."/>
            <person name="Shin H."/>
            <person name="Smailus D."/>
            <person name="Siddiqui A.S."/>
            <person name="Marra M.A."/>
            <person name="Jones S.J.M."/>
            <person name="Holt R."/>
            <person name="Brinkman F.S.L."/>
            <person name="Miyauchi K."/>
            <person name="Fukuda M."/>
            <person name="Davies J.E."/>
            <person name="Mohn W.W."/>
            <person name="Eltis L.D."/>
        </authorList>
    </citation>
    <scope>NUCLEOTIDE SEQUENCE [LARGE SCALE GENOMIC DNA]</scope>
    <source>
        <strain evidence="2">RHA1</strain>
    </source>
</reference>
<dbReference type="Proteomes" id="UP000008710">
    <property type="component" value="Chromosome"/>
</dbReference>
<sequence>MAPSRSVSHIQRCQYAMNRISSREYSMPGCDSLKCSWVFTTRSSSSLPVIAAPHGQLSLVFILTSVSLSAPLVRSDAHSTSATEKFGSASRNVVDVTSH</sequence>
<dbReference type="HOGENOM" id="CLU_2318254_0_0_11"/>
<proteinExistence type="predicted"/>
<evidence type="ECO:0000313" key="2">
    <source>
        <dbReference type="Proteomes" id="UP000008710"/>
    </source>
</evidence>